<keyword evidence="5" id="KW-1185">Reference proteome</keyword>
<dbReference type="AlphaFoldDB" id="A0A9X2YCD2"/>
<dbReference type="Proteomes" id="UP001055159">
    <property type="component" value="Chromosome"/>
</dbReference>
<dbReference type="PANTHER" id="PTHR30212:SF2">
    <property type="entry name" value="PROTEIN YIIM"/>
    <property type="match status" value="1"/>
</dbReference>
<dbReference type="InterPro" id="IPR011037">
    <property type="entry name" value="Pyrv_Knase-like_insert_dom_sf"/>
</dbReference>
<evidence type="ECO:0000313" key="4">
    <source>
        <dbReference type="EMBL" id="ULP36710.1"/>
    </source>
</evidence>
<evidence type="ECO:0000256" key="1">
    <source>
        <dbReference type="SAM" id="MobiDB-lite"/>
    </source>
</evidence>
<feature type="domain" description="MOSC" evidence="2">
    <location>
        <begin position="34"/>
        <end position="171"/>
    </location>
</feature>
<evidence type="ECO:0000259" key="2">
    <source>
        <dbReference type="PROSITE" id="PS51340"/>
    </source>
</evidence>
<reference evidence="3" key="1">
    <citation type="submission" date="2020-07" db="EMBL/GenBank/DDBJ databases">
        <authorList>
            <person name="Pettersson B.M.F."/>
            <person name="Behra P.R.K."/>
            <person name="Ramesh M."/>
            <person name="Das S."/>
            <person name="Dasgupta S."/>
            <person name="Kirsebom L.A."/>
        </authorList>
    </citation>
    <scope>NUCLEOTIDE SEQUENCE</scope>
    <source>
        <strain evidence="3">DSM 45406</strain>
    </source>
</reference>
<reference evidence="4" key="3">
    <citation type="submission" date="2022-08" db="EMBL/GenBank/DDBJ databases">
        <title>Whole genome sequencing of non-tuberculosis mycobacteria type-strains.</title>
        <authorList>
            <person name="Igarashi Y."/>
            <person name="Osugi A."/>
            <person name="Mitarai S."/>
        </authorList>
    </citation>
    <scope>NUCLEOTIDE SEQUENCE</scope>
    <source>
        <strain evidence="4">JCM 16372</strain>
    </source>
</reference>
<sequence>MASVLTVNTASAPIDLGELRTGIDKRPSGEPLAVSAPGPAKTGPGSGVAGDSICNRRYHGGDDQAVYAYAREDLDRWERELGRELTNGMFGENLTTAGVDVTASLVGERWAVGSDGLVLEVTSPRTPCRTFTTWLGIRGWMKTFTAAALPGAYFRVIEPGQVRAGDAIEVISRPDHTVTVGVVFRALMSEPELLPGLTVADALPAKIQRQVARRVGQSAAE</sequence>
<dbReference type="EMBL" id="JACKRN010000414">
    <property type="protein sequence ID" value="MCV7070894.1"/>
    <property type="molecule type" value="Genomic_DNA"/>
</dbReference>
<dbReference type="GO" id="GO:0030170">
    <property type="term" value="F:pyridoxal phosphate binding"/>
    <property type="evidence" value="ECO:0007669"/>
    <property type="project" value="InterPro"/>
</dbReference>
<accession>A0A9X2YCD2</accession>
<proteinExistence type="predicted"/>
<protein>
    <submittedName>
        <fullName evidence="3">MOSC domain-containing protein</fullName>
    </submittedName>
</protein>
<dbReference type="SUPFAM" id="SSF50800">
    <property type="entry name" value="PK beta-barrel domain-like"/>
    <property type="match status" value="1"/>
</dbReference>
<dbReference type="InterPro" id="IPR005302">
    <property type="entry name" value="MoCF_Sase_C"/>
</dbReference>
<evidence type="ECO:0000313" key="5">
    <source>
        <dbReference type="Proteomes" id="UP001055159"/>
    </source>
</evidence>
<dbReference type="Pfam" id="PF03473">
    <property type="entry name" value="MOSC"/>
    <property type="match status" value="1"/>
</dbReference>
<gene>
    <name evidence="3" type="ORF">H7H73_11130</name>
    <name evidence="4" type="ORF">MJO55_26665</name>
</gene>
<dbReference type="RefSeq" id="WP_043413783.1">
    <property type="nucleotide sequence ID" value="NZ_CP092427.2"/>
</dbReference>
<name>A0A9X2YCD2_9MYCO</name>
<dbReference type="PANTHER" id="PTHR30212">
    <property type="entry name" value="PROTEIN YIIM"/>
    <property type="match status" value="1"/>
</dbReference>
<dbReference type="InterPro" id="IPR052353">
    <property type="entry name" value="Benzoxazolinone_Detox_Enz"/>
</dbReference>
<evidence type="ECO:0000313" key="3">
    <source>
        <dbReference type="EMBL" id="MCV7070894.1"/>
    </source>
</evidence>
<dbReference type="GO" id="GO:0003824">
    <property type="term" value="F:catalytic activity"/>
    <property type="evidence" value="ECO:0007669"/>
    <property type="project" value="InterPro"/>
</dbReference>
<dbReference type="PROSITE" id="PS51340">
    <property type="entry name" value="MOSC"/>
    <property type="match status" value="1"/>
</dbReference>
<reference evidence="3" key="2">
    <citation type="journal article" date="2022" name="BMC Genomics">
        <title>Comparative genome analysis of mycobacteria focusing on tRNA and non-coding RNA.</title>
        <authorList>
            <person name="Behra P.R.K."/>
            <person name="Pettersson B.M.F."/>
            <person name="Ramesh M."/>
            <person name="Das S."/>
            <person name="Dasgupta S."/>
            <person name="Kirsebom L.A."/>
        </authorList>
    </citation>
    <scope>NUCLEOTIDE SEQUENCE</scope>
    <source>
        <strain evidence="3">DSM 45406</strain>
    </source>
</reference>
<dbReference type="GO" id="GO:0030151">
    <property type="term" value="F:molybdenum ion binding"/>
    <property type="evidence" value="ECO:0007669"/>
    <property type="project" value="InterPro"/>
</dbReference>
<dbReference type="Gene3D" id="2.40.33.20">
    <property type="entry name" value="PK beta-barrel domain-like"/>
    <property type="match status" value="1"/>
</dbReference>
<organism evidence="3 6">
    <name type="scientific">Mycolicibacterium rufum</name>
    <dbReference type="NCBI Taxonomy" id="318424"/>
    <lineage>
        <taxon>Bacteria</taxon>
        <taxon>Bacillati</taxon>
        <taxon>Actinomycetota</taxon>
        <taxon>Actinomycetes</taxon>
        <taxon>Mycobacteriales</taxon>
        <taxon>Mycobacteriaceae</taxon>
        <taxon>Mycolicibacterium</taxon>
    </lineage>
</organism>
<dbReference type="EMBL" id="CP092427">
    <property type="protein sequence ID" value="ULP36710.1"/>
    <property type="molecule type" value="Genomic_DNA"/>
</dbReference>
<evidence type="ECO:0000313" key="6">
    <source>
        <dbReference type="Proteomes" id="UP001140272"/>
    </source>
</evidence>
<feature type="region of interest" description="Disordered" evidence="1">
    <location>
        <begin position="20"/>
        <end position="47"/>
    </location>
</feature>
<dbReference type="Proteomes" id="UP001140272">
    <property type="component" value="Unassembled WGS sequence"/>
</dbReference>